<feature type="transmembrane region" description="Helical" evidence="1">
    <location>
        <begin position="182"/>
        <end position="199"/>
    </location>
</feature>
<feature type="transmembrane region" description="Helical" evidence="1">
    <location>
        <begin position="75"/>
        <end position="93"/>
    </location>
</feature>
<keyword evidence="1" id="KW-0812">Transmembrane</keyword>
<dbReference type="EMBL" id="JAZHBO010000001">
    <property type="protein sequence ID" value="MEF2154947.1"/>
    <property type="molecule type" value="Genomic_DNA"/>
</dbReference>
<keyword evidence="3" id="KW-1185">Reference proteome</keyword>
<dbReference type="RefSeq" id="WP_331703092.1">
    <property type="nucleotide sequence ID" value="NZ_JAZHBO010000001.1"/>
</dbReference>
<sequence>MAFSAGIINIVGLIGFGRETVSHLTGNTSLLAEEIAKGSVSGALHYLVVILSFFVGAVVSGMIIRDSELLLGRRYSVVLVLIATLLVSAVPLLNAQAQAGMYAAAAACGLQNAMVTTYSGATIRTAHLTGMFTDLGIFIGHRLRGLPVDVRRIRISLTVITGFLCGGIAGTLLYSAVQNRAMYVPAGISLAAAAAYWRIRVRAPKSGA</sequence>
<feature type="transmembrane region" description="Helical" evidence="1">
    <location>
        <begin position="153"/>
        <end position="176"/>
    </location>
</feature>
<reference evidence="2 3" key="1">
    <citation type="submission" date="2024-01" db="EMBL/GenBank/DDBJ databases">
        <title>Novel species of the genus Luteimonas isolated from rivers.</title>
        <authorList>
            <person name="Lu H."/>
        </authorList>
    </citation>
    <scope>NUCLEOTIDE SEQUENCE [LARGE SCALE GENOMIC DNA]</scope>
    <source>
        <strain evidence="2 3">FXH3W</strain>
    </source>
</reference>
<dbReference type="InterPro" id="IPR010699">
    <property type="entry name" value="DUF1275"/>
</dbReference>
<feature type="transmembrane region" description="Helical" evidence="1">
    <location>
        <begin position="43"/>
        <end position="63"/>
    </location>
</feature>
<proteinExistence type="predicted"/>
<keyword evidence="1" id="KW-0472">Membrane</keyword>
<dbReference type="Pfam" id="PF06912">
    <property type="entry name" value="DUF1275"/>
    <property type="match status" value="1"/>
</dbReference>
<protein>
    <submittedName>
        <fullName evidence="2">YoaK family protein</fullName>
    </submittedName>
</protein>
<accession>A0ABU7UWI9</accession>
<dbReference type="PANTHER" id="PTHR37314:SF4">
    <property type="entry name" value="UPF0700 TRANSMEMBRANE PROTEIN YOAK"/>
    <property type="match status" value="1"/>
</dbReference>
<comment type="caution">
    <text evidence="2">The sequence shown here is derived from an EMBL/GenBank/DDBJ whole genome shotgun (WGS) entry which is preliminary data.</text>
</comment>
<dbReference type="Proteomes" id="UP001356170">
    <property type="component" value="Unassembled WGS sequence"/>
</dbReference>
<keyword evidence="1" id="KW-1133">Transmembrane helix</keyword>
<gene>
    <name evidence="2" type="ORF">V3390_01655</name>
</gene>
<dbReference type="PANTHER" id="PTHR37314">
    <property type="entry name" value="SLR0142 PROTEIN"/>
    <property type="match status" value="1"/>
</dbReference>
<organism evidence="2 3">
    <name type="scientific">Aquilutibacter rugosus</name>
    <dbReference type="NCBI Taxonomy" id="3115820"/>
    <lineage>
        <taxon>Bacteria</taxon>
        <taxon>Pseudomonadati</taxon>
        <taxon>Pseudomonadota</taxon>
        <taxon>Gammaproteobacteria</taxon>
        <taxon>Lysobacterales</taxon>
        <taxon>Lysobacteraceae</taxon>
        <taxon>Aquilutibacter</taxon>
    </lineage>
</organism>
<evidence type="ECO:0000313" key="2">
    <source>
        <dbReference type="EMBL" id="MEF2154947.1"/>
    </source>
</evidence>
<evidence type="ECO:0000313" key="3">
    <source>
        <dbReference type="Proteomes" id="UP001356170"/>
    </source>
</evidence>
<name>A0ABU7UWI9_9GAMM</name>
<evidence type="ECO:0000256" key="1">
    <source>
        <dbReference type="SAM" id="Phobius"/>
    </source>
</evidence>